<organism evidence="2 3">
    <name type="scientific">Aeribacillus alveayuensis</name>
    <dbReference type="NCBI Taxonomy" id="279215"/>
    <lineage>
        <taxon>Bacteria</taxon>
        <taxon>Bacillati</taxon>
        <taxon>Bacillota</taxon>
        <taxon>Bacilli</taxon>
        <taxon>Bacillales</taxon>
        <taxon>Bacillaceae</taxon>
        <taxon>Aeribacillus</taxon>
    </lineage>
</organism>
<dbReference type="InterPro" id="IPR058365">
    <property type="entry name" value="DUF8052"/>
</dbReference>
<evidence type="ECO:0000313" key="2">
    <source>
        <dbReference type="EMBL" id="MDQ0163136.1"/>
    </source>
</evidence>
<dbReference type="Proteomes" id="UP001225646">
    <property type="component" value="Unassembled WGS sequence"/>
</dbReference>
<evidence type="ECO:0000313" key="3">
    <source>
        <dbReference type="Proteomes" id="UP001225646"/>
    </source>
</evidence>
<feature type="domain" description="DUF8052" evidence="1">
    <location>
        <begin position="9"/>
        <end position="167"/>
    </location>
</feature>
<protein>
    <recommendedName>
        <fullName evidence="1">DUF8052 domain-containing protein</fullName>
    </recommendedName>
</protein>
<reference evidence="2 3" key="1">
    <citation type="submission" date="2023-07" db="EMBL/GenBank/DDBJ databases">
        <title>Genomic Encyclopedia of Type Strains, Phase IV (KMG-IV): sequencing the most valuable type-strain genomes for metagenomic binning, comparative biology and taxonomic classification.</title>
        <authorList>
            <person name="Goeker M."/>
        </authorList>
    </citation>
    <scope>NUCLEOTIDE SEQUENCE [LARGE SCALE GENOMIC DNA]</scope>
    <source>
        <strain evidence="2 3">DSM 19092</strain>
    </source>
</reference>
<sequence>MKTMQKLNPYLNEMANRYTAWFDVYRHDRLGSIPLAFSAHFKRRDEKYLVTKTIKVWSMENDQHVYVTSLDRLVTVQDIENFKQELLKIAQEQSPDRPEHMSTVHTGVIVTNEPVSQEVKRSVKKFRKLKFIKYGLHGWYEIFIGVVDTQNREAYIHSKGKEFIKPFIQSLGN</sequence>
<comment type="caution">
    <text evidence="2">The sequence shown here is derived from an EMBL/GenBank/DDBJ whole genome shotgun (WGS) entry which is preliminary data.</text>
</comment>
<gene>
    <name evidence="2" type="ORF">J2S06_002214</name>
</gene>
<dbReference type="RefSeq" id="WP_044747525.1">
    <property type="nucleotide sequence ID" value="NZ_JAUSTR010000010.1"/>
</dbReference>
<evidence type="ECO:0000259" key="1">
    <source>
        <dbReference type="Pfam" id="PF26226"/>
    </source>
</evidence>
<name>A0ABT9VQ95_9BACI</name>
<dbReference type="Pfam" id="PF26226">
    <property type="entry name" value="DUF8052"/>
    <property type="match status" value="1"/>
</dbReference>
<accession>A0ABT9VQ95</accession>
<dbReference type="EMBL" id="JAUSTR010000010">
    <property type="protein sequence ID" value="MDQ0163136.1"/>
    <property type="molecule type" value="Genomic_DNA"/>
</dbReference>
<proteinExistence type="predicted"/>
<keyword evidence="3" id="KW-1185">Reference proteome</keyword>